<keyword evidence="3" id="KW-1185">Reference proteome</keyword>
<gene>
    <name evidence="2" type="ORF">WG900_01365</name>
</gene>
<reference evidence="2 3" key="1">
    <citation type="submission" date="2024-03" db="EMBL/GenBank/DDBJ databases">
        <authorList>
            <person name="Jo J.-H."/>
        </authorList>
    </citation>
    <scope>NUCLEOTIDE SEQUENCE [LARGE SCALE GENOMIC DNA]</scope>
    <source>
        <strain evidence="2 3">AS3R-12</strain>
    </source>
</reference>
<dbReference type="EMBL" id="JBBHJY010000001">
    <property type="protein sequence ID" value="MEJ6008562.1"/>
    <property type="molecule type" value="Genomic_DNA"/>
</dbReference>
<protein>
    <submittedName>
        <fullName evidence="2">DUF6265 family protein</fullName>
    </submittedName>
</protein>
<dbReference type="RefSeq" id="WP_339964135.1">
    <property type="nucleotide sequence ID" value="NZ_JBBHJY010000001.1"/>
</dbReference>
<feature type="domain" description="DUF6265" evidence="1">
    <location>
        <begin position="31"/>
        <end position="134"/>
    </location>
</feature>
<organism evidence="2 3">
    <name type="scientific">Novosphingobium aquae</name>
    <dbReference type="NCBI Taxonomy" id="3133435"/>
    <lineage>
        <taxon>Bacteria</taxon>
        <taxon>Pseudomonadati</taxon>
        <taxon>Pseudomonadota</taxon>
        <taxon>Alphaproteobacteria</taxon>
        <taxon>Sphingomonadales</taxon>
        <taxon>Sphingomonadaceae</taxon>
        <taxon>Novosphingobium</taxon>
    </lineage>
</organism>
<dbReference type="InterPro" id="IPR046232">
    <property type="entry name" value="DUF6265"/>
</dbReference>
<evidence type="ECO:0000313" key="2">
    <source>
        <dbReference type="EMBL" id="MEJ6008562.1"/>
    </source>
</evidence>
<dbReference type="Proteomes" id="UP001379235">
    <property type="component" value="Unassembled WGS sequence"/>
</dbReference>
<name>A0ABU8S3N4_9SPHN</name>
<accession>A0ABU8S3N4</accession>
<proteinExistence type="predicted"/>
<sequence length="163" mass="18068">MTILHSILMAAALTIGGPAPEVKSENEGLPAWLAGTWVLEDGSAWGDEVWMAPRGGVMIGMARTGFGPKLENWEVTRIQRKADGRITFFAQPYGRTASEFPVAVQSDEAIEFANPLHDYPQRIRYWRQGQLLMAEISKIDGSKAVRFNYRPVAPAVLETPPKQ</sequence>
<dbReference type="Pfam" id="PF19780">
    <property type="entry name" value="DUF6265"/>
    <property type="match status" value="1"/>
</dbReference>
<evidence type="ECO:0000259" key="1">
    <source>
        <dbReference type="Pfam" id="PF19780"/>
    </source>
</evidence>
<evidence type="ECO:0000313" key="3">
    <source>
        <dbReference type="Proteomes" id="UP001379235"/>
    </source>
</evidence>
<comment type="caution">
    <text evidence="2">The sequence shown here is derived from an EMBL/GenBank/DDBJ whole genome shotgun (WGS) entry which is preliminary data.</text>
</comment>